<dbReference type="GO" id="GO:0022900">
    <property type="term" value="P:electron transport chain"/>
    <property type="evidence" value="ECO:0007669"/>
    <property type="project" value="UniProtKB-UniRule"/>
</dbReference>
<keyword evidence="2 10" id="KW-0597">Phosphoprotein</keyword>
<dbReference type="InterPro" id="IPR004338">
    <property type="entry name" value="NqrB/RnfD"/>
</dbReference>
<feature type="transmembrane region" description="Helical" evidence="10">
    <location>
        <begin position="230"/>
        <end position="252"/>
    </location>
</feature>
<dbReference type="PANTHER" id="PTHR30578">
    <property type="entry name" value="ELECTRON TRANSPORT COMPLEX PROTEIN RNFD"/>
    <property type="match status" value="1"/>
</dbReference>
<organism evidence="11 12">
    <name type="scientific">Candidatus Scatomonas pullistercoris</name>
    <dbReference type="NCBI Taxonomy" id="2840920"/>
    <lineage>
        <taxon>Bacteria</taxon>
        <taxon>Bacillati</taxon>
        <taxon>Bacillota</taxon>
        <taxon>Clostridia</taxon>
        <taxon>Lachnospirales</taxon>
        <taxon>Lachnospiraceae</taxon>
        <taxon>Lachnospiraceae incertae sedis</taxon>
        <taxon>Candidatus Scatomonas</taxon>
    </lineage>
</organism>
<feature type="transmembrane region" description="Helical" evidence="10">
    <location>
        <begin position="190"/>
        <end position="210"/>
    </location>
</feature>
<reference evidence="11" key="2">
    <citation type="journal article" date="2021" name="PeerJ">
        <title>Extensive microbial diversity within the chicken gut microbiome revealed by metagenomics and culture.</title>
        <authorList>
            <person name="Gilroy R."/>
            <person name="Ravi A."/>
            <person name="Getino M."/>
            <person name="Pursley I."/>
            <person name="Horton D.L."/>
            <person name="Alikhan N.F."/>
            <person name="Baker D."/>
            <person name="Gharbi K."/>
            <person name="Hall N."/>
            <person name="Watson M."/>
            <person name="Adriaenssens E.M."/>
            <person name="Foster-Nyarko E."/>
            <person name="Jarju S."/>
            <person name="Secka A."/>
            <person name="Antonio M."/>
            <person name="Oren A."/>
            <person name="Chaudhuri R.R."/>
            <person name="La Ragione R."/>
            <person name="Hildebrand F."/>
            <person name="Pallen M.J."/>
        </authorList>
    </citation>
    <scope>NUCLEOTIDE SEQUENCE</scope>
    <source>
        <strain evidence="11">CHK188-20938</strain>
    </source>
</reference>
<comment type="function">
    <text evidence="10">Part of a membrane-bound complex that couples electron transfer with translocation of ions across the membrane.</text>
</comment>
<comment type="subcellular location">
    <subcellularLocation>
        <location evidence="10">Cell membrane</location>
        <topology evidence="10">Multi-pass membrane protein</topology>
    </subcellularLocation>
</comment>
<evidence type="ECO:0000256" key="8">
    <source>
        <dbReference type="ARBA" id="ARBA00022989"/>
    </source>
</evidence>
<sequence length="323" mass="33804">MEKLLHVSSSPHIRARVRTSHLMFLVILALLPAACVGIWVFGGYAAAVLAVSVASAVLTEGIYEKLMRRPVTVKDGSAVVTGLLLGMNLPVSVPLWMPVLGSVFAILVVKQLFGGLGQNFMNPALAGRCFLLISFAGRMTDFSVSQASAARIVDTVSGATPLAELKAGGSADLLSMFLGNTRGTIGETSALALLIGGIFLVAAGVIRLWIPLLYLGSFSAFTLLLGGHGFDLHFLAAELLGGGLMLGAWFMATDYVTSPITKPGRILYGILLGILTGLFRFYGGSAEGVSYAIIFSNLLVPLIEKLTLPAGFGCGKKKGGRTA</sequence>
<dbReference type="GO" id="GO:0005886">
    <property type="term" value="C:plasma membrane"/>
    <property type="evidence" value="ECO:0007669"/>
    <property type="project" value="UniProtKB-SubCell"/>
</dbReference>
<accession>A0A9D1P4X7</accession>
<protein>
    <recommendedName>
        <fullName evidence="10">Ion-translocating oxidoreductase complex subunit D</fullName>
        <ecNumber evidence="10">7.-.-.-</ecNumber>
    </recommendedName>
    <alternativeName>
        <fullName evidence="10">Rnf electron transport complex subunit D</fullName>
    </alternativeName>
</protein>
<evidence type="ECO:0000256" key="10">
    <source>
        <dbReference type="HAMAP-Rule" id="MF_00462"/>
    </source>
</evidence>
<evidence type="ECO:0000313" key="11">
    <source>
        <dbReference type="EMBL" id="HIV26031.1"/>
    </source>
</evidence>
<evidence type="ECO:0000256" key="2">
    <source>
        <dbReference type="ARBA" id="ARBA00022553"/>
    </source>
</evidence>
<dbReference type="InterPro" id="IPR011303">
    <property type="entry name" value="RnfD_bac"/>
</dbReference>
<keyword evidence="5 10" id="KW-0812">Transmembrane</keyword>
<evidence type="ECO:0000256" key="4">
    <source>
        <dbReference type="ARBA" id="ARBA00022643"/>
    </source>
</evidence>
<comment type="similarity">
    <text evidence="10">Belongs to the NqrB/RnfD family.</text>
</comment>
<keyword evidence="4 10" id="KW-0288">FMN</keyword>
<comment type="caution">
    <text evidence="10">Lacks conserved residue(s) required for the propagation of feature annotation.</text>
</comment>
<feature type="transmembrane region" description="Helical" evidence="10">
    <location>
        <begin position="21"/>
        <end position="40"/>
    </location>
</feature>
<keyword evidence="3 10" id="KW-0285">Flavoprotein</keyword>
<evidence type="ECO:0000256" key="7">
    <source>
        <dbReference type="ARBA" id="ARBA00022982"/>
    </source>
</evidence>
<dbReference type="EC" id="7.-.-.-" evidence="10"/>
<dbReference type="AlphaFoldDB" id="A0A9D1P4X7"/>
<evidence type="ECO:0000256" key="5">
    <source>
        <dbReference type="ARBA" id="ARBA00022692"/>
    </source>
</evidence>
<keyword evidence="8 10" id="KW-1133">Transmembrane helix</keyword>
<keyword evidence="1 10" id="KW-0813">Transport</keyword>
<evidence type="ECO:0000256" key="6">
    <source>
        <dbReference type="ARBA" id="ARBA00022967"/>
    </source>
</evidence>
<keyword evidence="6 10" id="KW-1278">Translocase</keyword>
<keyword evidence="9 10" id="KW-0472">Membrane</keyword>
<dbReference type="NCBIfam" id="TIGR01946">
    <property type="entry name" value="rnfD"/>
    <property type="match status" value="1"/>
</dbReference>
<comment type="caution">
    <text evidence="11">The sequence shown here is derived from an EMBL/GenBank/DDBJ whole genome shotgun (WGS) entry which is preliminary data.</text>
</comment>
<keyword evidence="7 10" id="KW-0249">Electron transport</keyword>
<feature type="transmembrane region" description="Helical" evidence="10">
    <location>
        <begin position="264"/>
        <end position="283"/>
    </location>
</feature>
<keyword evidence="10" id="KW-1003">Cell membrane</keyword>
<evidence type="ECO:0000256" key="1">
    <source>
        <dbReference type="ARBA" id="ARBA00022448"/>
    </source>
</evidence>
<comment type="cofactor">
    <cofactor evidence="10">
        <name>FMN</name>
        <dbReference type="ChEBI" id="CHEBI:58210"/>
    </cofactor>
</comment>
<name>A0A9D1P4X7_9FIRM</name>
<dbReference type="PANTHER" id="PTHR30578:SF0">
    <property type="entry name" value="ION-TRANSLOCATING OXIDOREDUCTASE COMPLEX SUBUNIT D"/>
    <property type="match status" value="1"/>
</dbReference>
<dbReference type="EMBL" id="DVOO01000029">
    <property type="protein sequence ID" value="HIV26031.1"/>
    <property type="molecule type" value="Genomic_DNA"/>
</dbReference>
<feature type="transmembrane region" description="Helical" evidence="10">
    <location>
        <begin position="83"/>
        <end position="108"/>
    </location>
</feature>
<evidence type="ECO:0000313" key="12">
    <source>
        <dbReference type="Proteomes" id="UP000824169"/>
    </source>
</evidence>
<evidence type="ECO:0000256" key="9">
    <source>
        <dbReference type="ARBA" id="ARBA00023136"/>
    </source>
</evidence>
<dbReference type="HAMAP" id="MF_00462">
    <property type="entry name" value="RsxD_RnfD"/>
    <property type="match status" value="1"/>
</dbReference>
<feature type="transmembrane region" description="Helical" evidence="10">
    <location>
        <begin position="289"/>
        <end position="308"/>
    </location>
</feature>
<dbReference type="Pfam" id="PF03116">
    <property type="entry name" value="NQR2_RnfD_RnfE"/>
    <property type="match status" value="1"/>
</dbReference>
<reference evidence="11" key="1">
    <citation type="submission" date="2020-10" db="EMBL/GenBank/DDBJ databases">
        <authorList>
            <person name="Gilroy R."/>
        </authorList>
    </citation>
    <scope>NUCLEOTIDE SEQUENCE</scope>
    <source>
        <strain evidence="11">CHK188-20938</strain>
    </source>
</reference>
<dbReference type="GO" id="GO:0055085">
    <property type="term" value="P:transmembrane transport"/>
    <property type="evidence" value="ECO:0007669"/>
    <property type="project" value="InterPro"/>
</dbReference>
<evidence type="ECO:0000256" key="3">
    <source>
        <dbReference type="ARBA" id="ARBA00022630"/>
    </source>
</evidence>
<dbReference type="Proteomes" id="UP000824169">
    <property type="component" value="Unassembled WGS sequence"/>
</dbReference>
<comment type="subunit">
    <text evidence="10">The complex is composed of six subunits: RnfA, RnfB, RnfC, RnfD, RnfE and RnfG.</text>
</comment>
<proteinExistence type="inferred from homology"/>
<gene>
    <name evidence="10" type="primary">rnfD</name>
    <name evidence="11" type="ORF">IAB71_09705</name>
</gene>
<feature type="modified residue" description="FMN phosphoryl threonine" evidence="10">
    <location>
        <position position="160"/>
    </location>
</feature>